<dbReference type="OrthoDB" id="9808192at2"/>
<keyword evidence="1" id="KW-0472">Membrane</keyword>
<gene>
    <name evidence="3" type="ORF">EUU22_05485</name>
</gene>
<dbReference type="EMBL" id="SDVB01000170">
    <property type="protein sequence ID" value="RYC17440.1"/>
    <property type="molecule type" value="Genomic_DNA"/>
</dbReference>
<evidence type="ECO:0000256" key="1">
    <source>
        <dbReference type="SAM" id="Phobius"/>
    </source>
</evidence>
<feature type="transmembrane region" description="Helical" evidence="1">
    <location>
        <begin position="174"/>
        <end position="192"/>
    </location>
</feature>
<feature type="transmembrane region" description="Helical" evidence="1">
    <location>
        <begin position="94"/>
        <end position="110"/>
    </location>
</feature>
<proteinExistence type="predicted"/>
<organism evidence="3 4">
    <name type="scientific">Ciceribacter ferrooxidans</name>
    <dbReference type="NCBI Taxonomy" id="2509717"/>
    <lineage>
        <taxon>Bacteria</taxon>
        <taxon>Pseudomonadati</taxon>
        <taxon>Pseudomonadota</taxon>
        <taxon>Alphaproteobacteria</taxon>
        <taxon>Hyphomicrobiales</taxon>
        <taxon>Rhizobiaceae</taxon>
        <taxon>Ciceribacter</taxon>
    </lineage>
</organism>
<feature type="transmembrane region" description="Helical" evidence="1">
    <location>
        <begin position="37"/>
        <end position="57"/>
    </location>
</feature>
<accession>A0A4Q2TFH6</accession>
<evidence type="ECO:0000313" key="3">
    <source>
        <dbReference type="EMBL" id="RYC17440.1"/>
    </source>
</evidence>
<keyword evidence="2" id="KW-0732">Signal</keyword>
<dbReference type="PIRSF" id="PIRSF016919">
    <property type="entry name" value="HupE_UreJ"/>
    <property type="match status" value="1"/>
</dbReference>
<feature type="transmembrane region" description="Helical" evidence="1">
    <location>
        <begin position="69"/>
        <end position="88"/>
    </location>
</feature>
<feature type="chain" id="PRO_5020968255" evidence="2">
    <location>
        <begin position="22"/>
        <end position="193"/>
    </location>
</feature>
<protein>
    <submittedName>
        <fullName evidence="3">HupE/UreJ family protein</fullName>
    </submittedName>
</protein>
<dbReference type="AlphaFoldDB" id="A0A4Q2TFH6"/>
<evidence type="ECO:0000313" key="4">
    <source>
        <dbReference type="Proteomes" id="UP000291088"/>
    </source>
</evidence>
<reference evidence="3 4" key="1">
    <citation type="submission" date="2019-01" db="EMBL/GenBank/DDBJ databases">
        <authorList>
            <person name="Deng T."/>
        </authorList>
    </citation>
    <scope>NUCLEOTIDE SEQUENCE [LARGE SCALE GENOMIC DNA]</scope>
    <source>
        <strain evidence="3 4">F8825</strain>
    </source>
</reference>
<dbReference type="Proteomes" id="UP000291088">
    <property type="component" value="Unassembled WGS sequence"/>
</dbReference>
<name>A0A4Q2TFH6_9HYPH</name>
<feature type="signal peptide" evidence="2">
    <location>
        <begin position="1"/>
        <end position="21"/>
    </location>
</feature>
<keyword evidence="1" id="KW-1133">Transmembrane helix</keyword>
<keyword evidence="1" id="KW-0812">Transmembrane</keyword>
<sequence>MKRLRTLALFVLAALPATAEAHTGVGLHSHGFEAGFSHPFTGLDHMLAMIGVGLWAASLGGRARYLVPLSFMGVMVGGGLLGIAGIALPMVETLIAASVAAIGLVILLNVRVPTPLASAFVGACALFHGHAHGAELPAMANQWGYVAGFVLATGLLHAAGLGLGMARFGNAEGLLRRAAGGLVAVAGLALFAG</sequence>
<comment type="caution">
    <text evidence="3">The sequence shown here is derived from an EMBL/GenBank/DDBJ whole genome shotgun (WGS) entry which is preliminary data.</text>
</comment>
<feature type="transmembrane region" description="Helical" evidence="1">
    <location>
        <begin position="143"/>
        <end position="162"/>
    </location>
</feature>
<dbReference type="InterPro" id="IPR007038">
    <property type="entry name" value="HupE_UreJ"/>
</dbReference>
<dbReference type="RefSeq" id="WP_129331049.1">
    <property type="nucleotide sequence ID" value="NZ_SDVB01000170.1"/>
</dbReference>
<dbReference type="Pfam" id="PF04955">
    <property type="entry name" value="HupE_UreJ"/>
    <property type="match status" value="1"/>
</dbReference>
<evidence type="ECO:0000256" key="2">
    <source>
        <dbReference type="SAM" id="SignalP"/>
    </source>
</evidence>
<feature type="transmembrane region" description="Helical" evidence="1">
    <location>
        <begin position="115"/>
        <end position="131"/>
    </location>
</feature>
<keyword evidence="4" id="KW-1185">Reference proteome</keyword>